<sequence length="254" mass="27920">MKFAEMTSPQLAEVERGETLVIIPIAAVEQHGPHLPTGTDTIICTAIAELLEERLSDSVLLAPTLWLGASAHHLRLGATLDSCLTNYMELLQDIARSVLQDGFRRVLFLNGHGGNIDPLKVALRQLQLEFPEALLAGGSYWASASDLIDETLTGDHKFVGHACEFETSLIMYLHPELVQQDIIANAGALIPDEIDGLFVSRDMKQRTRQGCTGRPDLATVEKGKVLMEGIVKRLESTVQKLLQQKLGTSYDEFC</sequence>
<evidence type="ECO:0000256" key="5">
    <source>
        <dbReference type="ARBA" id="ARBA00024029"/>
    </source>
</evidence>
<comment type="cofactor">
    <cofactor evidence="1">
        <name>Zn(2+)</name>
        <dbReference type="ChEBI" id="CHEBI:29105"/>
    </cofactor>
</comment>
<keyword evidence="3 6" id="KW-0378">Hydrolase</keyword>
<keyword evidence="2" id="KW-0479">Metal-binding</keyword>
<dbReference type="GO" id="GO:0016811">
    <property type="term" value="F:hydrolase activity, acting on carbon-nitrogen (but not peptide) bonds, in linear amides"/>
    <property type="evidence" value="ECO:0007669"/>
    <property type="project" value="TreeGrafter"/>
</dbReference>
<evidence type="ECO:0000313" key="7">
    <source>
        <dbReference type="Proteomes" id="UP000316095"/>
    </source>
</evidence>
<evidence type="ECO:0000256" key="4">
    <source>
        <dbReference type="ARBA" id="ARBA00022833"/>
    </source>
</evidence>
<dbReference type="EMBL" id="SJPG01000001">
    <property type="protein sequence ID" value="TWT60461.1"/>
    <property type="molecule type" value="Genomic_DNA"/>
</dbReference>
<dbReference type="EC" id="3.5.2.10" evidence="6"/>
<keyword evidence="4" id="KW-0862">Zinc</keyword>
<dbReference type="OrthoDB" id="9801445at2"/>
<evidence type="ECO:0000313" key="6">
    <source>
        <dbReference type="EMBL" id="TWT60461.1"/>
    </source>
</evidence>
<dbReference type="PANTHER" id="PTHR35005">
    <property type="entry name" value="3-DEHYDRO-SCYLLO-INOSOSE HYDROLASE"/>
    <property type="match status" value="1"/>
</dbReference>
<keyword evidence="7" id="KW-1185">Reference proteome</keyword>
<dbReference type="AlphaFoldDB" id="A0A5C5XDJ5"/>
<accession>A0A5C5XDJ5</accession>
<protein>
    <submittedName>
        <fullName evidence="6">Creatinine amidohydrolase</fullName>
        <ecNumber evidence="6">3.5.2.10</ecNumber>
    </submittedName>
</protein>
<dbReference type="GO" id="GO:0047789">
    <property type="term" value="F:creatininase activity"/>
    <property type="evidence" value="ECO:0007669"/>
    <property type="project" value="UniProtKB-EC"/>
</dbReference>
<dbReference type="GO" id="GO:0009231">
    <property type="term" value="P:riboflavin biosynthetic process"/>
    <property type="evidence" value="ECO:0007669"/>
    <property type="project" value="TreeGrafter"/>
</dbReference>
<dbReference type="PANTHER" id="PTHR35005:SF1">
    <property type="entry name" value="2-AMINO-5-FORMYLAMINO-6-RIBOSYLAMINOPYRIMIDIN-4(3H)-ONE 5'-MONOPHOSPHATE DEFORMYLASE"/>
    <property type="match status" value="1"/>
</dbReference>
<comment type="caution">
    <text evidence="6">The sequence shown here is derived from an EMBL/GenBank/DDBJ whole genome shotgun (WGS) entry which is preliminary data.</text>
</comment>
<evidence type="ECO:0000256" key="2">
    <source>
        <dbReference type="ARBA" id="ARBA00022723"/>
    </source>
</evidence>
<proteinExistence type="inferred from homology"/>
<dbReference type="GO" id="GO:0046872">
    <property type="term" value="F:metal ion binding"/>
    <property type="evidence" value="ECO:0007669"/>
    <property type="project" value="UniProtKB-KW"/>
</dbReference>
<evidence type="ECO:0000256" key="3">
    <source>
        <dbReference type="ARBA" id="ARBA00022801"/>
    </source>
</evidence>
<organism evidence="6 7">
    <name type="scientific">Rubinisphaera italica</name>
    <dbReference type="NCBI Taxonomy" id="2527969"/>
    <lineage>
        <taxon>Bacteria</taxon>
        <taxon>Pseudomonadati</taxon>
        <taxon>Planctomycetota</taxon>
        <taxon>Planctomycetia</taxon>
        <taxon>Planctomycetales</taxon>
        <taxon>Planctomycetaceae</taxon>
        <taxon>Rubinisphaera</taxon>
    </lineage>
</organism>
<dbReference type="Pfam" id="PF02633">
    <property type="entry name" value="Creatininase"/>
    <property type="match status" value="1"/>
</dbReference>
<dbReference type="RefSeq" id="WP_146502583.1">
    <property type="nucleotide sequence ID" value="NZ_SJPG01000001.1"/>
</dbReference>
<dbReference type="InterPro" id="IPR003785">
    <property type="entry name" value="Creatininase/forma_Hydrolase"/>
</dbReference>
<dbReference type="InterPro" id="IPR024087">
    <property type="entry name" value="Creatininase-like_sf"/>
</dbReference>
<evidence type="ECO:0000256" key="1">
    <source>
        <dbReference type="ARBA" id="ARBA00001947"/>
    </source>
</evidence>
<comment type="similarity">
    <text evidence="5">Belongs to the creatininase superfamily.</text>
</comment>
<reference evidence="6 7" key="1">
    <citation type="submission" date="2019-02" db="EMBL/GenBank/DDBJ databases">
        <title>Deep-cultivation of Planctomycetes and their phenomic and genomic characterization uncovers novel biology.</title>
        <authorList>
            <person name="Wiegand S."/>
            <person name="Jogler M."/>
            <person name="Boedeker C."/>
            <person name="Pinto D."/>
            <person name="Vollmers J."/>
            <person name="Rivas-Marin E."/>
            <person name="Kohn T."/>
            <person name="Peeters S.H."/>
            <person name="Heuer A."/>
            <person name="Rast P."/>
            <person name="Oberbeckmann S."/>
            <person name="Bunk B."/>
            <person name="Jeske O."/>
            <person name="Meyerdierks A."/>
            <person name="Storesund J.E."/>
            <person name="Kallscheuer N."/>
            <person name="Luecker S."/>
            <person name="Lage O.M."/>
            <person name="Pohl T."/>
            <person name="Merkel B.J."/>
            <person name="Hornburger P."/>
            <person name="Mueller R.-W."/>
            <person name="Bruemmer F."/>
            <person name="Labrenz M."/>
            <person name="Spormann A.M."/>
            <person name="Op Den Camp H."/>
            <person name="Overmann J."/>
            <person name="Amann R."/>
            <person name="Jetten M.S.M."/>
            <person name="Mascher T."/>
            <person name="Medema M.H."/>
            <person name="Devos D.P."/>
            <person name="Kaster A.-K."/>
            <person name="Ovreas L."/>
            <person name="Rohde M."/>
            <person name="Galperin M.Y."/>
            <person name="Jogler C."/>
        </authorList>
    </citation>
    <scope>NUCLEOTIDE SEQUENCE [LARGE SCALE GENOMIC DNA]</scope>
    <source>
        <strain evidence="6 7">Pan54</strain>
    </source>
</reference>
<dbReference type="Proteomes" id="UP000316095">
    <property type="component" value="Unassembled WGS sequence"/>
</dbReference>
<name>A0A5C5XDJ5_9PLAN</name>
<dbReference type="SUPFAM" id="SSF102215">
    <property type="entry name" value="Creatininase"/>
    <property type="match status" value="1"/>
</dbReference>
<gene>
    <name evidence="6" type="primary">crnA</name>
    <name evidence="6" type="ORF">Pan54_11750</name>
</gene>
<dbReference type="Gene3D" id="3.40.50.10310">
    <property type="entry name" value="Creatininase"/>
    <property type="match status" value="1"/>
</dbReference>